<dbReference type="PIRSF" id="PIRSF000410">
    <property type="entry name" value="CheR"/>
    <property type="match status" value="1"/>
</dbReference>
<keyword evidence="8" id="KW-1185">Reference proteome</keyword>
<organism evidence="7 8">
    <name type="scientific">Clostridium gelidum</name>
    <dbReference type="NCBI Taxonomy" id="704125"/>
    <lineage>
        <taxon>Bacteria</taxon>
        <taxon>Bacillati</taxon>
        <taxon>Bacillota</taxon>
        <taxon>Clostridia</taxon>
        <taxon>Eubacteriales</taxon>
        <taxon>Clostridiaceae</taxon>
        <taxon>Clostridium</taxon>
    </lineage>
</organism>
<evidence type="ECO:0000256" key="4">
    <source>
        <dbReference type="ARBA" id="ARBA00022679"/>
    </source>
</evidence>
<dbReference type="EMBL" id="AP024849">
    <property type="protein sequence ID" value="BCZ45622.1"/>
    <property type="molecule type" value="Genomic_DNA"/>
</dbReference>
<evidence type="ECO:0000256" key="1">
    <source>
        <dbReference type="ARBA" id="ARBA00001541"/>
    </source>
</evidence>
<proteinExistence type="predicted"/>
<dbReference type="Gene3D" id="3.40.50.150">
    <property type="entry name" value="Vaccinia Virus protein VP39"/>
    <property type="match status" value="1"/>
</dbReference>
<dbReference type="Pfam" id="PF03705">
    <property type="entry name" value="CheR_N"/>
    <property type="match status" value="1"/>
</dbReference>
<dbReference type="InterPro" id="IPR022641">
    <property type="entry name" value="CheR_N"/>
</dbReference>
<dbReference type="InterPro" id="IPR036804">
    <property type="entry name" value="CheR_N_sf"/>
</dbReference>
<accession>A0ABN6ITU8</accession>
<dbReference type="PANTHER" id="PTHR24422">
    <property type="entry name" value="CHEMOTAXIS PROTEIN METHYLTRANSFERASE"/>
    <property type="match status" value="1"/>
</dbReference>
<dbReference type="SUPFAM" id="SSF47757">
    <property type="entry name" value="Chemotaxis receptor methyltransferase CheR, N-terminal domain"/>
    <property type="match status" value="1"/>
</dbReference>
<reference evidence="8" key="1">
    <citation type="submission" date="2021-07" db="EMBL/GenBank/DDBJ databases">
        <title>Complete genome sequencing of a Clostridium isolate.</title>
        <authorList>
            <person name="Ueki A."/>
            <person name="Tonouchi A."/>
        </authorList>
    </citation>
    <scope>NUCLEOTIDE SEQUENCE [LARGE SCALE GENOMIC DNA]</scope>
    <source>
        <strain evidence="8">C5S11</strain>
    </source>
</reference>
<name>A0ABN6ITU8_9CLOT</name>
<dbReference type="SUPFAM" id="SSF53335">
    <property type="entry name" value="S-adenosyl-L-methionine-dependent methyltransferases"/>
    <property type="match status" value="1"/>
</dbReference>
<dbReference type="Proteomes" id="UP000824633">
    <property type="component" value="Chromosome"/>
</dbReference>
<protein>
    <recommendedName>
        <fullName evidence="2">protein-glutamate O-methyltransferase</fullName>
        <ecNumber evidence="2">2.1.1.80</ecNumber>
    </recommendedName>
</protein>
<evidence type="ECO:0000313" key="8">
    <source>
        <dbReference type="Proteomes" id="UP000824633"/>
    </source>
</evidence>
<gene>
    <name evidence="7" type="primary">cheR_1</name>
    <name evidence="7" type="ORF">psyc5s11_16890</name>
</gene>
<dbReference type="InterPro" id="IPR022642">
    <property type="entry name" value="CheR_C"/>
</dbReference>
<dbReference type="Pfam" id="PF01739">
    <property type="entry name" value="CheR"/>
    <property type="match status" value="1"/>
</dbReference>
<dbReference type="SMART" id="SM00138">
    <property type="entry name" value="MeTrc"/>
    <property type="match status" value="1"/>
</dbReference>
<evidence type="ECO:0000256" key="3">
    <source>
        <dbReference type="ARBA" id="ARBA00022603"/>
    </source>
</evidence>
<comment type="catalytic activity">
    <reaction evidence="1">
        <text>L-glutamyl-[protein] + S-adenosyl-L-methionine = [protein]-L-glutamate 5-O-methyl ester + S-adenosyl-L-homocysteine</text>
        <dbReference type="Rhea" id="RHEA:24452"/>
        <dbReference type="Rhea" id="RHEA-COMP:10208"/>
        <dbReference type="Rhea" id="RHEA-COMP:10311"/>
        <dbReference type="ChEBI" id="CHEBI:29973"/>
        <dbReference type="ChEBI" id="CHEBI:57856"/>
        <dbReference type="ChEBI" id="CHEBI:59789"/>
        <dbReference type="ChEBI" id="CHEBI:82795"/>
        <dbReference type="EC" id="2.1.1.80"/>
    </reaction>
</comment>
<evidence type="ECO:0000256" key="2">
    <source>
        <dbReference type="ARBA" id="ARBA00012534"/>
    </source>
</evidence>
<dbReference type="InterPro" id="IPR000780">
    <property type="entry name" value="CheR_MeTrfase"/>
</dbReference>
<dbReference type="InterPro" id="IPR029063">
    <property type="entry name" value="SAM-dependent_MTases_sf"/>
</dbReference>
<dbReference type="InterPro" id="IPR050903">
    <property type="entry name" value="Bact_Chemotaxis_MeTrfase"/>
</dbReference>
<evidence type="ECO:0000259" key="6">
    <source>
        <dbReference type="PROSITE" id="PS50123"/>
    </source>
</evidence>
<dbReference type="PANTHER" id="PTHR24422:SF19">
    <property type="entry name" value="CHEMOTAXIS PROTEIN METHYLTRANSFERASE"/>
    <property type="match status" value="1"/>
</dbReference>
<dbReference type="PRINTS" id="PR00996">
    <property type="entry name" value="CHERMTFRASE"/>
</dbReference>
<evidence type="ECO:0000256" key="5">
    <source>
        <dbReference type="ARBA" id="ARBA00022691"/>
    </source>
</evidence>
<dbReference type="InterPro" id="IPR026024">
    <property type="entry name" value="Chemotaxis_MeTrfase_CheR"/>
</dbReference>
<keyword evidence="3" id="KW-0489">Methyltransferase</keyword>
<dbReference type="Gene3D" id="1.10.155.10">
    <property type="entry name" value="Chemotaxis receptor methyltransferase CheR, N-terminal domain"/>
    <property type="match status" value="1"/>
</dbReference>
<keyword evidence="5" id="KW-0949">S-adenosyl-L-methionine</keyword>
<evidence type="ECO:0000313" key="7">
    <source>
        <dbReference type="EMBL" id="BCZ45622.1"/>
    </source>
</evidence>
<dbReference type="RefSeq" id="WP_224037201.1">
    <property type="nucleotide sequence ID" value="NZ_AP024849.1"/>
</dbReference>
<dbReference type="PROSITE" id="PS50123">
    <property type="entry name" value="CHER"/>
    <property type="match status" value="1"/>
</dbReference>
<dbReference type="EC" id="2.1.1.80" evidence="2"/>
<feature type="domain" description="CheR-type methyltransferase" evidence="6">
    <location>
        <begin position="1"/>
        <end position="269"/>
    </location>
</feature>
<keyword evidence="4" id="KW-0808">Transferase</keyword>
<sequence>MINIKENEFIELTKFLKNNYGINLTHKKNLIEGRLNNVLIEKGCNSFREYLDYVYADITKNELTTLINKLTTNHTFFMREQEHFQFFKNQVLPSLATTVKNRDLRIWSAGCSSGEEPYTLAMIMEDYFAQEKSLWDKKILATDISVNVLKTADKGIYSVEGLEKMSESWKLNYFNKIDNDTYRIDSKLKNEVIFRVFNLMDEFPFKRKFHVIFCRNVMIYFDQETKDRLIRKFYDMTEVGGYLFIGLSEALNKTENPYKYIMPSVYRKG</sequence>